<evidence type="ECO:0000313" key="2">
    <source>
        <dbReference type="Proteomes" id="UP001215598"/>
    </source>
</evidence>
<reference evidence="1" key="1">
    <citation type="submission" date="2023-03" db="EMBL/GenBank/DDBJ databases">
        <title>Massive genome expansion in bonnet fungi (Mycena s.s.) driven by repeated elements and novel gene families across ecological guilds.</title>
        <authorList>
            <consortium name="Lawrence Berkeley National Laboratory"/>
            <person name="Harder C.B."/>
            <person name="Miyauchi S."/>
            <person name="Viragh M."/>
            <person name="Kuo A."/>
            <person name="Thoen E."/>
            <person name="Andreopoulos B."/>
            <person name="Lu D."/>
            <person name="Skrede I."/>
            <person name="Drula E."/>
            <person name="Henrissat B."/>
            <person name="Morin E."/>
            <person name="Kohler A."/>
            <person name="Barry K."/>
            <person name="LaButti K."/>
            <person name="Morin E."/>
            <person name="Salamov A."/>
            <person name="Lipzen A."/>
            <person name="Mereny Z."/>
            <person name="Hegedus B."/>
            <person name="Baldrian P."/>
            <person name="Stursova M."/>
            <person name="Weitz H."/>
            <person name="Taylor A."/>
            <person name="Grigoriev I.V."/>
            <person name="Nagy L.G."/>
            <person name="Martin F."/>
            <person name="Kauserud H."/>
        </authorList>
    </citation>
    <scope>NUCLEOTIDE SEQUENCE</scope>
    <source>
        <strain evidence="1">CBHHK182m</strain>
    </source>
</reference>
<comment type="caution">
    <text evidence="1">The sequence shown here is derived from an EMBL/GenBank/DDBJ whole genome shotgun (WGS) entry which is preliminary data.</text>
</comment>
<name>A0AAD7MP51_9AGAR</name>
<dbReference type="EMBL" id="JARKIB010000186">
    <property type="protein sequence ID" value="KAJ7726501.1"/>
    <property type="molecule type" value="Genomic_DNA"/>
</dbReference>
<protein>
    <submittedName>
        <fullName evidence="1">Uncharacterized protein</fullName>
    </submittedName>
</protein>
<accession>A0AAD7MP51</accession>
<proteinExistence type="predicted"/>
<sequence>MHACGPRGTPYTTFECSFCVSKAPVVAIDRDVKEENAVLGNSMCRCWRNTTGNLKLVNEYSDCVVVLLDRRWTHARTPVLDSAVGRLLPICPAEWHNGRQNGKIGGLFCPDDEENVVEKAAQEFNKTSENRSCVAPTPGSKLVPNLMTLRNWMASTAGKPSQQMKKYGFYGGCRVLKR</sequence>
<organism evidence="1 2">
    <name type="scientific">Mycena metata</name>
    <dbReference type="NCBI Taxonomy" id="1033252"/>
    <lineage>
        <taxon>Eukaryota</taxon>
        <taxon>Fungi</taxon>
        <taxon>Dikarya</taxon>
        <taxon>Basidiomycota</taxon>
        <taxon>Agaricomycotina</taxon>
        <taxon>Agaricomycetes</taxon>
        <taxon>Agaricomycetidae</taxon>
        <taxon>Agaricales</taxon>
        <taxon>Marasmiineae</taxon>
        <taxon>Mycenaceae</taxon>
        <taxon>Mycena</taxon>
    </lineage>
</organism>
<dbReference type="AlphaFoldDB" id="A0AAD7MP51"/>
<gene>
    <name evidence="1" type="ORF">B0H16DRAFT_1471344</name>
</gene>
<dbReference type="Proteomes" id="UP001215598">
    <property type="component" value="Unassembled WGS sequence"/>
</dbReference>
<evidence type="ECO:0000313" key="1">
    <source>
        <dbReference type="EMBL" id="KAJ7726501.1"/>
    </source>
</evidence>
<keyword evidence="2" id="KW-1185">Reference proteome</keyword>